<sequence>MSALNVDFPEQDLADLREIAQEAGVPMKAFVRSATADAIALHRARKAAAQEFQRRFADPALAEAIAAAGIDDGPTAGPKGRAA</sequence>
<gene>
    <name evidence="1" type="ORF">GCM10010361_13250</name>
</gene>
<dbReference type="RefSeq" id="WP_346093726.1">
    <property type="nucleotide sequence ID" value="NZ_BAAABY010000009.1"/>
</dbReference>
<proteinExistence type="predicted"/>
<comment type="caution">
    <text evidence="1">The sequence shown here is derived from an EMBL/GenBank/DDBJ whole genome shotgun (WGS) entry which is preliminary data.</text>
</comment>
<protein>
    <submittedName>
        <fullName evidence="1">Uncharacterized protein</fullName>
    </submittedName>
</protein>
<evidence type="ECO:0000313" key="1">
    <source>
        <dbReference type="EMBL" id="GAA0450557.1"/>
    </source>
</evidence>
<dbReference type="EMBL" id="BAAABY010000009">
    <property type="protein sequence ID" value="GAA0450557.1"/>
    <property type="molecule type" value="Genomic_DNA"/>
</dbReference>
<keyword evidence="2" id="KW-1185">Reference proteome</keyword>
<organism evidence="1 2">
    <name type="scientific">Streptomyces olivaceiscleroticus</name>
    <dbReference type="NCBI Taxonomy" id="68245"/>
    <lineage>
        <taxon>Bacteria</taxon>
        <taxon>Bacillati</taxon>
        <taxon>Actinomycetota</taxon>
        <taxon>Actinomycetes</taxon>
        <taxon>Kitasatosporales</taxon>
        <taxon>Streptomycetaceae</taxon>
        <taxon>Streptomyces</taxon>
    </lineage>
</organism>
<evidence type="ECO:0000313" key="2">
    <source>
        <dbReference type="Proteomes" id="UP001500909"/>
    </source>
</evidence>
<accession>A0ABN0ZK08</accession>
<reference evidence="1 2" key="1">
    <citation type="journal article" date="2019" name="Int. J. Syst. Evol. Microbiol.">
        <title>The Global Catalogue of Microorganisms (GCM) 10K type strain sequencing project: providing services to taxonomists for standard genome sequencing and annotation.</title>
        <authorList>
            <consortium name="The Broad Institute Genomics Platform"/>
            <consortium name="The Broad Institute Genome Sequencing Center for Infectious Disease"/>
            <person name="Wu L."/>
            <person name="Ma J."/>
        </authorList>
    </citation>
    <scope>NUCLEOTIDE SEQUENCE [LARGE SCALE GENOMIC DNA]</scope>
    <source>
        <strain evidence="1 2">JCM 4805</strain>
    </source>
</reference>
<dbReference type="Proteomes" id="UP001500909">
    <property type="component" value="Unassembled WGS sequence"/>
</dbReference>
<name>A0ABN0ZK08_9ACTN</name>